<feature type="compositionally biased region" description="Basic and acidic residues" evidence="1">
    <location>
        <begin position="79"/>
        <end position="96"/>
    </location>
</feature>
<feature type="region of interest" description="Disordered" evidence="1">
    <location>
        <begin position="22"/>
        <end position="65"/>
    </location>
</feature>
<evidence type="ECO:0000313" key="3">
    <source>
        <dbReference type="EMBL" id="BDZ42456.1"/>
    </source>
</evidence>
<feature type="signal peptide" evidence="2">
    <location>
        <begin position="1"/>
        <end position="22"/>
    </location>
</feature>
<proteinExistence type="predicted"/>
<dbReference type="EMBL" id="AP027729">
    <property type="protein sequence ID" value="BDZ42456.1"/>
    <property type="molecule type" value="Genomic_DNA"/>
</dbReference>
<dbReference type="PROSITE" id="PS51257">
    <property type="entry name" value="PROKAR_LIPOPROTEIN"/>
    <property type="match status" value="1"/>
</dbReference>
<keyword evidence="4" id="KW-1185">Reference proteome</keyword>
<dbReference type="Proteomes" id="UP001321475">
    <property type="component" value="Chromosome"/>
</dbReference>
<name>A0ABN6XC96_9CELL</name>
<feature type="region of interest" description="Disordered" evidence="1">
    <location>
        <begin position="79"/>
        <end position="103"/>
    </location>
</feature>
<feature type="compositionally biased region" description="Low complexity" evidence="1">
    <location>
        <begin position="28"/>
        <end position="54"/>
    </location>
</feature>
<dbReference type="RefSeq" id="WP_286216939.1">
    <property type="nucleotide sequence ID" value="NZ_AP027729.1"/>
</dbReference>
<reference evidence="4" key="1">
    <citation type="journal article" date="2019" name="Int. J. Syst. Evol. Microbiol.">
        <title>The Global Catalogue of Microorganisms (GCM) 10K type strain sequencing project: providing services to taxonomists for standard genome sequencing and annotation.</title>
        <authorList>
            <consortium name="The Broad Institute Genomics Platform"/>
            <consortium name="The Broad Institute Genome Sequencing Center for Infectious Disease"/>
            <person name="Wu L."/>
            <person name="Ma J."/>
        </authorList>
    </citation>
    <scope>NUCLEOTIDE SEQUENCE [LARGE SCALE GENOMIC DNA]</scope>
    <source>
        <strain evidence="4">NBRC 108565</strain>
    </source>
</reference>
<gene>
    <name evidence="3" type="ORF">GCM10025865_17550</name>
</gene>
<protein>
    <submittedName>
        <fullName evidence="3">Uncharacterized protein</fullName>
    </submittedName>
</protein>
<evidence type="ECO:0000256" key="2">
    <source>
        <dbReference type="SAM" id="SignalP"/>
    </source>
</evidence>
<evidence type="ECO:0000313" key="4">
    <source>
        <dbReference type="Proteomes" id="UP001321475"/>
    </source>
</evidence>
<feature type="chain" id="PRO_5047362074" evidence="2">
    <location>
        <begin position="23"/>
        <end position="103"/>
    </location>
</feature>
<evidence type="ECO:0000256" key="1">
    <source>
        <dbReference type="SAM" id="MobiDB-lite"/>
    </source>
</evidence>
<organism evidence="3 4">
    <name type="scientific">Paraoerskovia sediminicola</name>
    <dbReference type="NCBI Taxonomy" id="1138587"/>
    <lineage>
        <taxon>Bacteria</taxon>
        <taxon>Bacillati</taxon>
        <taxon>Actinomycetota</taxon>
        <taxon>Actinomycetes</taxon>
        <taxon>Micrococcales</taxon>
        <taxon>Cellulomonadaceae</taxon>
        <taxon>Paraoerskovia</taxon>
    </lineage>
</organism>
<accession>A0ABN6XC96</accession>
<keyword evidence="2" id="KW-0732">Signal</keyword>
<sequence length="103" mass="10365">MLKKTCLAAACFVLAAAATACGAGGGADAPAASPTASPRAPSPTTATPEPSPTLSGPETKQLGEKVRLDTAAVRIDSVEQRNSIKGEFGEDLKPDGDGTLWLL</sequence>